<gene>
    <name evidence="2" type="ORF">CHARACLAT_027834</name>
</gene>
<evidence type="ECO:0000313" key="3">
    <source>
        <dbReference type="Proteomes" id="UP001352852"/>
    </source>
</evidence>
<evidence type="ECO:0000256" key="1">
    <source>
        <dbReference type="SAM" id="MobiDB-lite"/>
    </source>
</evidence>
<dbReference type="Proteomes" id="UP001352852">
    <property type="component" value="Unassembled WGS sequence"/>
</dbReference>
<evidence type="ECO:0000313" key="2">
    <source>
        <dbReference type="EMBL" id="MED6265662.1"/>
    </source>
</evidence>
<sequence>MNVSGSRNPESTKKTGRNHHGKIKDVAHTGRSHQWLKRAGLKEHTETLIMAAQKLSSRNHLCKQDRNQEAGWAKMPLKQSSTQTLGARCRQVKRKWSTITWW</sequence>
<feature type="region of interest" description="Disordered" evidence="1">
    <location>
        <begin position="1"/>
        <end position="33"/>
    </location>
</feature>
<reference evidence="2 3" key="1">
    <citation type="submission" date="2021-06" db="EMBL/GenBank/DDBJ databases">
        <authorList>
            <person name="Palmer J.M."/>
        </authorList>
    </citation>
    <scope>NUCLEOTIDE SEQUENCE [LARGE SCALE GENOMIC DNA]</scope>
    <source>
        <strain evidence="2 3">CL_MEX2019</strain>
        <tissue evidence="2">Muscle</tissue>
    </source>
</reference>
<comment type="caution">
    <text evidence="2">The sequence shown here is derived from an EMBL/GenBank/DDBJ whole genome shotgun (WGS) entry which is preliminary data.</text>
</comment>
<name>A0ABU7CRU6_9TELE</name>
<accession>A0ABU7CRU6</accession>
<proteinExistence type="predicted"/>
<protein>
    <submittedName>
        <fullName evidence="2">Uncharacterized protein</fullName>
    </submittedName>
</protein>
<organism evidence="2 3">
    <name type="scientific">Characodon lateralis</name>
    <dbReference type="NCBI Taxonomy" id="208331"/>
    <lineage>
        <taxon>Eukaryota</taxon>
        <taxon>Metazoa</taxon>
        <taxon>Chordata</taxon>
        <taxon>Craniata</taxon>
        <taxon>Vertebrata</taxon>
        <taxon>Euteleostomi</taxon>
        <taxon>Actinopterygii</taxon>
        <taxon>Neopterygii</taxon>
        <taxon>Teleostei</taxon>
        <taxon>Neoteleostei</taxon>
        <taxon>Acanthomorphata</taxon>
        <taxon>Ovalentaria</taxon>
        <taxon>Atherinomorphae</taxon>
        <taxon>Cyprinodontiformes</taxon>
        <taxon>Goodeidae</taxon>
        <taxon>Characodon</taxon>
    </lineage>
</organism>
<dbReference type="EMBL" id="JAHUTJ010003591">
    <property type="protein sequence ID" value="MED6265662.1"/>
    <property type="molecule type" value="Genomic_DNA"/>
</dbReference>
<keyword evidence="3" id="KW-1185">Reference proteome</keyword>